<comment type="subcellular location">
    <subcellularLocation>
        <location evidence="1">Membrane</location>
        <topology evidence="1">Single-pass membrane protein</topology>
    </subcellularLocation>
</comment>
<sequence length="609" mass="67966">MLEQRIGTIDLKKHKSPHGTVLAVSMMKDEAPYLLEWFAHHMAVGFTDILVYTNDCTDGTDEMLIRLEELGLGYHRRNDIPEGIKPQPSALKYAQQEPVVQAADWVLVFDADEFLCIRYGDGTLDDMITAAGDANGIVITWRTFGSGHVVEWSRDPVTEQYLYAAPANWNKGWGVKTLFKFDPEYWKLGIHRPSIKNKHLETGFPDTVKWLNGSGKPMEEYFKFRGWRSIRRTVGYEWAQMNHYAVKSVDAYAVRKLRGNVNNKKDKYNSDYWALQNRNETRDTTILRYREKRAAIMAELLKDPVLNRLHFAALERVEAKLAEYRETDAYKEMVAGLAEASKIPITQVSAKPPKARDPAKIAALMSDVEAKAGKKAKEKRAADREAGVLDRGPAEPLYAPFPIDRSVEIPIERVANHDVVLPVDARVMNPDALEAAAAGKFDRRAARWIPRLIPEDARAVLNLGSGIGFIPVHICKSFPTVAVRAQESRADLCEIAREVAQENGFGGDDRLTIDDRALFASGDPKASASALAALLQEAAPDVLRVDDEGLTAEVLAELSLDGVRRIILSDGVLARYRKHEAEVVSAILAKGYVEDQELAASGARVFDRS</sequence>
<name>A0A1Y5SZY3_9RHOB</name>
<dbReference type="InterPro" id="IPR029063">
    <property type="entry name" value="SAM-dependent_MTases_sf"/>
</dbReference>
<dbReference type="PANTHER" id="PTHR21461">
    <property type="entry name" value="GLYCOSYLTRANSFERASE FAMILY 92 PROTEIN"/>
    <property type="match status" value="1"/>
</dbReference>
<organism evidence="4 5">
    <name type="scientific">Pseudoruegeria aquimaris</name>
    <dbReference type="NCBI Taxonomy" id="393663"/>
    <lineage>
        <taxon>Bacteria</taxon>
        <taxon>Pseudomonadati</taxon>
        <taxon>Pseudomonadota</taxon>
        <taxon>Alphaproteobacteria</taxon>
        <taxon>Rhodobacterales</taxon>
        <taxon>Roseobacteraceae</taxon>
        <taxon>Pseudoruegeria</taxon>
    </lineage>
</organism>
<reference evidence="4 5" key="1">
    <citation type="submission" date="2017-03" db="EMBL/GenBank/DDBJ databases">
        <authorList>
            <person name="Afonso C.L."/>
            <person name="Miller P.J."/>
            <person name="Scott M.A."/>
            <person name="Spackman E."/>
            <person name="Goraichik I."/>
            <person name="Dimitrov K.M."/>
            <person name="Suarez D.L."/>
            <person name="Swayne D.E."/>
        </authorList>
    </citation>
    <scope>NUCLEOTIDE SEQUENCE [LARGE SCALE GENOMIC DNA]</scope>
    <source>
        <strain evidence="4 5">CECT 7680</strain>
    </source>
</reference>
<dbReference type="Proteomes" id="UP000193409">
    <property type="component" value="Unassembled WGS sequence"/>
</dbReference>
<dbReference type="Pfam" id="PF13704">
    <property type="entry name" value="Glyco_tranf_2_4"/>
    <property type="match status" value="1"/>
</dbReference>
<evidence type="ECO:0008006" key="6">
    <source>
        <dbReference type="Google" id="ProtNLM"/>
    </source>
</evidence>
<keyword evidence="3" id="KW-1133">Transmembrane helix</keyword>
<keyword evidence="5" id="KW-1185">Reference proteome</keyword>
<protein>
    <recommendedName>
        <fullName evidence="6">Glycosyl transferase family 2</fullName>
    </recommendedName>
</protein>
<evidence type="ECO:0000256" key="2">
    <source>
        <dbReference type="ARBA" id="ARBA00022692"/>
    </source>
</evidence>
<proteinExistence type="predicted"/>
<dbReference type="GO" id="GO:0016020">
    <property type="term" value="C:membrane"/>
    <property type="evidence" value="ECO:0007669"/>
    <property type="project" value="UniProtKB-SubCell"/>
</dbReference>
<dbReference type="SUPFAM" id="SSF53335">
    <property type="entry name" value="S-adenosyl-L-methionine-dependent methyltransferases"/>
    <property type="match status" value="1"/>
</dbReference>
<keyword evidence="2" id="KW-0812">Transmembrane</keyword>
<dbReference type="GO" id="GO:0016757">
    <property type="term" value="F:glycosyltransferase activity"/>
    <property type="evidence" value="ECO:0007669"/>
    <property type="project" value="TreeGrafter"/>
</dbReference>
<evidence type="ECO:0000313" key="5">
    <source>
        <dbReference type="Proteomes" id="UP000193409"/>
    </source>
</evidence>
<dbReference type="RefSeq" id="WP_245824643.1">
    <property type="nucleotide sequence ID" value="NZ_FWFQ01000020.1"/>
</dbReference>
<evidence type="ECO:0000256" key="1">
    <source>
        <dbReference type="ARBA" id="ARBA00004167"/>
    </source>
</evidence>
<evidence type="ECO:0000313" key="4">
    <source>
        <dbReference type="EMBL" id="SLN52496.1"/>
    </source>
</evidence>
<dbReference type="GO" id="GO:0005737">
    <property type="term" value="C:cytoplasm"/>
    <property type="evidence" value="ECO:0007669"/>
    <property type="project" value="TreeGrafter"/>
</dbReference>
<accession>A0A1Y5SZY3</accession>
<evidence type="ECO:0000256" key="3">
    <source>
        <dbReference type="ARBA" id="ARBA00022989"/>
    </source>
</evidence>
<dbReference type="AlphaFoldDB" id="A0A1Y5SZY3"/>
<keyword evidence="3" id="KW-0472">Membrane</keyword>
<dbReference type="PANTHER" id="PTHR21461:SF69">
    <property type="entry name" value="GLYCOSYLTRANSFERASE FAMILY 92 PROTEIN"/>
    <property type="match status" value="1"/>
</dbReference>
<dbReference type="EMBL" id="FWFQ01000020">
    <property type="protein sequence ID" value="SLN52496.1"/>
    <property type="molecule type" value="Genomic_DNA"/>
</dbReference>
<gene>
    <name evidence="4" type="ORF">PSA7680_02755</name>
</gene>